<dbReference type="STRING" id="701091.M2UGL9"/>
<accession>M2UGL9</accession>
<dbReference type="eggNOG" id="ENOG502QRQN">
    <property type="taxonomic scope" value="Eukaryota"/>
</dbReference>
<reference evidence="3" key="2">
    <citation type="journal article" date="2013" name="PLoS Genet.">
        <title>Comparative genome structure, secondary metabolite, and effector coding capacity across Cochliobolus pathogens.</title>
        <authorList>
            <person name="Condon B.J."/>
            <person name="Leng Y."/>
            <person name="Wu D."/>
            <person name="Bushley K.E."/>
            <person name="Ohm R.A."/>
            <person name="Otillar R."/>
            <person name="Martin J."/>
            <person name="Schackwitz W."/>
            <person name="Grimwood J."/>
            <person name="MohdZainudin N."/>
            <person name="Xue C."/>
            <person name="Wang R."/>
            <person name="Manning V.A."/>
            <person name="Dhillon B."/>
            <person name="Tu Z.J."/>
            <person name="Steffenson B.J."/>
            <person name="Salamov A."/>
            <person name="Sun H."/>
            <person name="Lowry S."/>
            <person name="LaButti K."/>
            <person name="Han J."/>
            <person name="Copeland A."/>
            <person name="Lindquist E."/>
            <person name="Barry K."/>
            <person name="Schmutz J."/>
            <person name="Baker S.E."/>
            <person name="Ciuffetti L.M."/>
            <person name="Grigoriev I.V."/>
            <person name="Zhong S."/>
            <person name="Turgeon B.G."/>
        </authorList>
    </citation>
    <scope>NUCLEOTIDE SEQUENCE [LARGE SCALE GENOMIC DNA]</scope>
    <source>
        <strain evidence="3">C5 / ATCC 48332 / race O</strain>
    </source>
</reference>
<dbReference type="EMBL" id="KB445583">
    <property type="protein sequence ID" value="EMD87102.1"/>
    <property type="molecule type" value="Genomic_DNA"/>
</dbReference>
<evidence type="ECO:0000256" key="1">
    <source>
        <dbReference type="SAM" id="MobiDB-lite"/>
    </source>
</evidence>
<feature type="compositionally biased region" description="Basic and acidic residues" evidence="1">
    <location>
        <begin position="30"/>
        <end position="43"/>
    </location>
</feature>
<protein>
    <recommendedName>
        <fullName evidence="4">Geranylgeranyl pyrophosphate synthetase</fullName>
    </recommendedName>
</protein>
<feature type="region of interest" description="Disordered" evidence="1">
    <location>
        <begin position="245"/>
        <end position="264"/>
    </location>
</feature>
<dbReference type="Proteomes" id="UP000016936">
    <property type="component" value="Unassembled WGS sequence"/>
</dbReference>
<feature type="region of interest" description="Disordered" evidence="1">
    <location>
        <begin position="1"/>
        <end position="43"/>
    </location>
</feature>
<evidence type="ECO:0000313" key="3">
    <source>
        <dbReference type="Proteomes" id="UP000016936"/>
    </source>
</evidence>
<reference evidence="2 3" key="1">
    <citation type="journal article" date="2012" name="PLoS Pathog.">
        <title>Diverse lifestyles and strategies of plant pathogenesis encoded in the genomes of eighteen Dothideomycetes fungi.</title>
        <authorList>
            <person name="Ohm R.A."/>
            <person name="Feau N."/>
            <person name="Henrissat B."/>
            <person name="Schoch C.L."/>
            <person name="Horwitz B.A."/>
            <person name="Barry K.W."/>
            <person name="Condon B.J."/>
            <person name="Copeland A.C."/>
            <person name="Dhillon B."/>
            <person name="Glaser F."/>
            <person name="Hesse C.N."/>
            <person name="Kosti I."/>
            <person name="LaButti K."/>
            <person name="Lindquist E.A."/>
            <person name="Lucas S."/>
            <person name="Salamov A.A."/>
            <person name="Bradshaw R.E."/>
            <person name="Ciuffetti L."/>
            <person name="Hamelin R.C."/>
            <person name="Kema G.H.J."/>
            <person name="Lawrence C."/>
            <person name="Scott J.A."/>
            <person name="Spatafora J.W."/>
            <person name="Turgeon B.G."/>
            <person name="de Wit P.J.G.M."/>
            <person name="Zhong S."/>
            <person name="Goodwin S.B."/>
            <person name="Grigoriev I.V."/>
        </authorList>
    </citation>
    <scope>NUCLEOTIDE SEQUENCE [LARGE SCALE GENOMIC DNA]</scope>
    <source>
        <strain evidence="3">C5 / ATCC 48332 / race O</strain>
    </source>
</reference>
<dbReference type="OMA" id="IVSVMKM"/>
<feature type="compositionally biased region" description="Basic and acidic residues" evidence="1">
    <location>
        <begin position="433"/>
        <end position="444"/>
    </location>
</feature>
<evidence type="ECO:0008006" key="4">
    <source>
        <dbReference type="Google" id="ProtNLM"/>
    </source>
</evidence>
<dbReference type="PANTHER" id="PTHR35179:SF2">
    <property type="entry name" value="START DOMAIN-CONTAINING PROTEIN"/>
    <property type="match status" value="1"/>
</dbReference>
<evidence type="ECO:0000313" key="2">
    <source>
        <dbReference type="EMBL" id="EMD87102.1"/>
    </source>
</evidence>
<dbReference type="OrthoDB" id="5393654at2759"/>
<dbReference type="PANTHER" id="PTHR35179">
    <property type="entry name" value="PROTEIN CBG02620"/>
    <property type="match status" value="1"/>
</dbReference>
<feature type="compositionally biased region" description="Polar residues" evidence="1">
    <location>
        <begin position="1"/>
        <end position="10"/>
    </location>
</feature>
<dbReference type="HOGENOM" id="CLU_030046_1_0_1"/>
<dbReference type="AlphaFoldDB" id="M2UGL9"/>
<feature type="region of interest" description="Disordered" evidence="1">
    <location>
        <begin position="433"/>
        <end position="459"/>
    </location>
</feature>
<keyword evidence="3" id="KW-1185">Reference proteome</keyword>
<gene>
    <name evidence="2" type="ORF">COCHEDRAFT_1197951</name>
</gene>
<sequence length="497" mass="55547">MNPFTGTSSRGGFAPRRGQGRGNRYPNFNKPREQPKPDLKKHPLGDLIGTISASDLKVGTSTTSHSIEISGCEYVSSYNWTDDKNPTIVVPGKPPQWTPLAEAQRLKEDNGQYFRDLNAAKDPSYPMAPAVHAVLEQDNYYCTDDIDIFACGSTLGNLLRFARGIDKPFRFNLQVINRTVFLIRKENDPKQLIEGVRGYGHTFPEAYTTWSDPKNSISHQRIIRYKFGGLTHLLRFESDGYIPDPSFEDTTPLPRSDSDSDNNDSEKDLILAFQDLSIPSRPATPKLTIKTSSSSTTTPTIIPQTALFDLKTRSGKHGKKIDMTDIYPQLWLKRIPNFITAYHDGAGLFTDISVQNIEPEVRDWATENKLGIKKFAGLLGKLVAIAREKSPVGAKETLLEVYCPGKERLEVRMQFGEAKGALPSWLRERWEDNGKHEGGRRADSPVDNGFGDDDEDGGFRLSRQYDSYYGSEYDSGSEPDYTACSADDCGYCGKCSY</sequence>
<proteinExistence type="predicted"/>
<organism evidence="2 3">
    <name type="scientific">Cochliobolus heterostrophus (strain C5 / ATCC 48332 / race O)</name>
    <name type="common">Southern corn leaf blight fungus</name>
    <name type="synonym">Bipolaris maydis</name>
    <dbReference type="NCBI Taxonomy" id="701091"/>
    <lineage>
        <taxon>Eukaryota</taxon>
        <taxon>Fungi</taxon>
        <taxon>Dikarya</taxon>
        <taxon>Ascomycota</taxon>
        <taxon>Pezizomycotina</taxon>
        <taxon>Dothideomycetes</taxon>
        <taxon>Pleosporomycetidae</taxon>
        <taxon>Pleosporales</taxon>
        <taxon>Pleosporineae</taxon>
        <taxon>Pleosporaceae</taxon>
        <taxon>Bipolaris</taxon>
    </lineage>
</organism>
<name>M2UGL9_COCH5</name>